<name>A0A250X4X7_9CHLO</name>
<organism evidence="2 3">
    <name type="scientific">Chlamydomonas eustigma</name>
    <dbReference type="NCBI Taxonomy" id="1157962"/>
    <lineage>
        <taxon>Eukaryota</taxon>
        <taxon>Viridiplantae</taxon>
        <taxon>Chlorophyta</taxon>
        <taxon>core chlorophytes</taxon>
        <taxon>Chlorophyceae</taxon>
        <taxon>CS clade</taxon>
        <taxon>Chlamydomonadales</taxon>
        <taxon>Chlamydomonadaceae</taxon>
        <taxon>Chlamydomonas</taxon>
    </lineage>
</organism>
<feature type="compositionally biased region" description="Polar residues" evidence="1">
    <location>
        <begin position="1"/>
        <end position="15"/>
    </location>
</feature>
<feature type="region of interest" description="Disordered" evidence="1">
    <location>
        <begin position="1001"/>
        <end position="1104"/>
    </location>
</feature>
<feature type="compositionally biased region" description="Low complexity" evidence="1">
    <location>
        <begin position="908"/>
        <end position="917"/>
    </location>
</feature>
<feature type="compositionally biased region" description="Low complexity" evidence="1">
    <location>
        <begin position="1086"/>
        <end position="1097"/>
    </location>
</feature>
<dbReference type="AlphaFoldDB" id="A0A250X4X7"/>
<feature type="region of interest" description="Disordered" evidence="1">
    <location>
        <begin position="1"/>
        <end position="33"/>
    </location>
</feature>
<accession>A0A250X4X7</accession>
<feature type="compositionally biased region" description="Low complexity" evidence="1">
    <location>
        <begin position="107"/>
        <end position="119"/>
    </location>
</feature>
<proteinExistence type="predicted"/>
<dbReference type="STRING" id="1157962.A0A250X4X7"/>
<feature type="compositionally biased region" description="Pro residues" evidence="1">
    <location>
        <begin position="1035"/>
        <end position="1049"/>
    </location>
</feature>
<feature type="region of interest" description="Disordered" evidence="1">
    <location>
        <begin position="760"/>
        <end position="917"/>
    </location>
</feature>
<protein>
    <submittedName>
        <fullName evidence="2">Uncharacterized protein</fullName>
    </submittedName>
</protein>
<evidence type="ECO:0000256" key="1">
    <source>
        <dbReference type="SAM" id="MobiDB-lite"/>
    </source>
</evidence>
<keyword evidence="3" id="KW-1185">Reference proteome</keyword>
<feature type="compositionally biased region" description="Low complexity" evidence="1">
    <location>
        <begin position="1050"/>
        <end position="1068"/>
    </location>
</feature>
<feature type="compositionally biased region" description="Polar residues" evidence="1">
    <location>
        <begin position="849"/>
        <end position="866"/>
    </location>
</feature>
<sequence>MRTNNVAVSSSNPPTIGSREAPHKNAQRGRGPCNSSMRIPALLLGDVFMTCNTLSSILSSEERIDLGENSVSSNSSKSRSVTHDSDSIYHRDAKGHISGHLDTNYLSGSSMQVPSSSASQARGPQLSLDPATKLLVQLAVPVEGMRFMFTSKDTAEGIRKALVLERYEEILEQRELRREMKKEIKELMDEETSWGPLSAAARLRDWVLDVLPWRDSEDDSPDAEDDAFINMLVSSQLRGGFKHLATGQQLGLPLSAGLLDPSPSASNTLLSLGKSSHHLSTMVSELRRLDEETVLLEGSYLTKQATSGSSSREHQQLPWWSLSRLLPWSWHDEDHSNSLISAGPPSSSYVARLPLEPAMQLLMHRPHHFKMAPTVADAKSVQAVDIMDSSCCASGSGNRGVIRAYLEVLKAGPDAFKLEVQREGPQTVLSGKKQRLHSKFRAGHSTEGMRTGNKEGEVAIKSSDQSATISGKQDSFASREISVSGEGEKGFSKGMMGMPRSDYTAVSSSSKGMELSDGIRDQSSSAGLSEETITGEDNDVALISKTPVFFVPGITLHVACPSLPQGGAPMSFTPAFLSLKQLAVVLQEGRKHAARAWLDQRRQDRQRWVDGMEAVALLVSGLAPGLLPPLLKDEAEDAEEEDDSHADLPESKQLMQELGEGGSGGSKSPLLVTLPPLSPPQGLLALANTTAVGMVSVASQGLCAVADLLDAGIMASPLSPLILQLPERLNVRTAYLEDWMEDQRQRQSFTVSSSYLAASPAGGVRSKRTKSNAHPPDSTSPDAAAAPMNKSIASSSSSAAESATSRATAPRTSDVMPNCSNCSLPTRNTLSGSSEGGLLARTELEAPASASSGQPSDDSTTISAGQHNEDEASSIRGASPSLPSTATEHSTHHLPDTKSAGHSVGKTQSRQSASPRSVAAAVDDSAVVMAPEVKAALSVLLAGAWSSFRGGNIFDEEESSNSLTSGLFAQLMKSKLGEANPAANGEFVVRMAVEMASVTYKKIQQPPASSTTSSTTAPRSSPSSLSVPSSGPSTHTPPSPASTPHPSRPSAPIASSSGIDSSSGTAASPSIPSDNPTTTSHGSTLSPSSPNHHGSSSARVGRQAQPVETELKKHTVEVGLHVHMGKLTGSVPENTRNTLPVFASTAASHSEVLLPGVLLIGDLGICEESEESLFGGDTDSLIMQHRPPSLGFTDLAPFASSTSEHLKRKQTSSAALYLSSSGRNN</sequence>
<dbReference type="EMBL" id="BEGY01000028">
    <property type="protein sequence ID" value="GAX77942.1"/>
    <property type="molecule type" value="Genomic_DNA"/>
</dbReference>
<feature type="compositionally biased region" description="Low complexity" evidence="1">
    <location>
        <begin position="1006"/>
        <end position="1034"/>
    </location>
</feature>
<evidence type="ECO:0000313" key="3">
    <source>
        <dbReference type="Proteomes" id="UP000232323"/>
    </source>
</evidence>
<feature type="compositionally biased region" description="Basic and acidic residues" evidence="1">
    <location>
        <begin position="81"/>
        <end position="95"/>
    </location>
</feature>
<feature type="region of interest" description="Disordered" evidence="1">
    <location>
        <begin position="462"/>
        <end position="498"/>
    </location>
</feature>
<dbReference type="Proteomes" id="UP000232323">
    <property type="component" value="Unassembled WGS sequence"/>
</dbReference>
<feature type="compositionally biased region" description="Polar residues" evidence="1">
    <location>
        <begin position="818"/>
        <end position="833"/>
    </location>
</feature>
<gene>
    <name evidence="2" type="ORF">CEUSTIGMA_g5384.t1</name>
</gene>
<reference evidence="2 3" key="1">
    <citation type="submission" date="2017-08" db="EMBL/GenBank/DDBJ databases">
        <title>Acidophilic green algal genome provides insights into adaptation to an acidic environment.</title>
        <authorList>
            <person name="Hirooka S."/>
            <person name="Hirose Y."/>
            <person name="Kanesaki Y."/>
            <person name="Higuchi S."/>
            <person name="Fujiwara T."/>
            <person name="Onuma R."/>
            <person name="Era A."/>
            <person name="Ohbayashi R."/>
            <person name="Uzuka A."/>
            <person name="Nozaki H."/>
            <person name="Yoshikawa H."/>
            <person name="Miyagishima S.Y."/>
        </authorList>
    </citation>
    <scope>NUCLEOTIDE SEQUENCE [LARGE SCALE GENOMIC DNA]</scope>
    <source>
        <strain evidence="2 3">NIES-2499</strain>
    </source>
</reference>
<feature type="compositionally biased region" description="Low complexity" evidence="1">
    <location>
        <begin position="69"/>
        <end position="79"/>
    </location>
</feature>
<feature type="region of interest" description="Disordered" evidence="1">
    <location>
        <begin position="67"/>
        <end position="125"/>
    </location>
</feature>
<evidence type="ECO:0000313" key="2">
    <source>
        <dbReference type="EMBL" id="GAX77942.1"/>
    </source>
</evidence>
<feature type="compositionally biased region" description="Low complexity" evidence="1">
    <location>
        <begin position="775"/>
        <end position="813"/>
    </location>
</feature>
<feature type="compositionally biased region" description="Polar residues" evidence="1">
    <location>
        <begin position="462"/>
        <end position="476"/>
    </location>
</feature>
<comment type="caution">
    <text evidence="2">The sequence shown here is derived from an EMBL/GenBank/DDBJ whole genome shotgun (WGS) entry which is preliminary data.</text>
</comment>
<feature type="compositionally biased region" description="Polar residues" evidence="1">
    <location>
        <begin position="1070"/>
        <end position="1085"/>
    </location>
</feature>